<dbReference type="HOGENOM" id="CLU_062914_0_0_1"/>
<reference evidence="3 4" key="1">
    <citation type="journal article" date="2007" name="Nature">
        <title>Evolution of genes and genomes on the Drosophila phylogeny.</title>
        <authorList>
            <consortium name="Drosophila 12 Genomes Consortium"/>
            <person name="Clark A.G."/>
            <person name="Eisen M.B."/>
            <person name="Smith D.R."/>
            <person name="Bergman C.M."/>
            <person name="Oliver B."/>
            <person name="Markow T.A."/>
            <person name="Kaufman T.C."/>
            <person name="Kellis M."/>
            <person name="Gelbart W."/>
            <person name="Iyer V.N."/>
            <person name="Pollard D.A."/>
            <person name="Sackton T.B."/>
            <person name="Larracuente A.M."/>
            <person name="Singh N.D."/>
            <person name="Abad J.P."/>
            <person name="Abt D.N."/>
            <person name="Adryan B."/>
            <person name="Aguade M."/>
            <person name="Akashi H."/>
            <person name="Anderson W.W."/>
            <person name="Aquadro C.F."/>
            <person name="Ardell D.H."/>
            <person name="Arguello R."/>
            <person name="Artieri C.G."/>
            <person name="Barbash D.A."/>
            <person name="Barker D."/>
            <person name="Barsanti P."/>
            <person name="Batterham P."/>
            <person name="Batzoglou S."/>
            <person name="Begun D."/>
            <person name="Bhutkar A."/>
            <person name="Blanco E."/>
            <person name="Bosak S.A."/>
            <person name="Bradley R.K."/>
            <person name="Brand A.D."/>
            <person name="Brent M.R."/>
            <person name="Brooks A.N."/>
            <person name="Brown R.H."/>
            <person name="Butlin R.K."/>
            <person name="Caggese C."/>
            <person name="Calvi B.R."/>
            <person name="Bernardo de Carvalho A."/>
            <person name="Caspi A."/>
            <person name="Castrezana S."/>
            <person name="Celniker S.E."/>
            <person name="Chang J.L."/>
            <person name="Chapple C."/>
            <person name="Chatterji S."/>
            <person name="Chinwalla A."/>
            <person name="Civetta A."/>
            <person name="Clifton S.W."/>
            <person name="Comeron J.M."/>
            <person name="Costello J.C."/>
            <person name="Coyne J.A."/>
            <person name="Daub J."/>
            <person name="David R.G."/>
            <person name="Delcher A.L."/>
            <person name="Delehaunty K."/>
            <person name="Do C.B."/>
            <person name="Ebling H."/>
            <person name="Edwards K."/>
            <person name="Eickbush T."/>
            <person name="Evans J.D."/>
            <person name="Filipski A."/>
            <person name="Findeiss S."/>
            <person name="Freyhult E."/>
            <person name="Fulton L."/>
            <person name="Fulton R."/>
            <person name="Garcia A.C."/>
            <person name="Gardiner A."/>
            <person name="Garfield D.A."/>
            <person name="Garvin B.E."/>
            <person name="Gibson G."/>
            <person name="Gilbert D."/>
            <person name="Gnerre S."/>
            <person name="Godfrey J."/>
            <person name="Good R."/>
            <person name="Gotea V."/>
            <person name="Gravely B."/>
            <person name="Greenberg A.J."/>
            <person name="Griffiths-Jones S."/>
            <person name="Gross S."/>
            <person name="Guigo R."/>
            <person name="Gustafson E.A."/>
            <person name="Haerty W."/>
            <person name="Hahn M.W."/>
            <person name="Halligan D.L."/>
            <person name="Halpern A.L."/>
            <person name="Halter G.M."/>
            <person name="Han M.V."/>
            <person name="Heger A."/>
            <person name="Hillier L."/>
            <person name="Hinrichs A.S."/>
            <person name="Holmes I."/>
            <person name="Hoskins R.A."/>
            <person name="Hubisz M.J."/>
            <person name="Hultmark D."/>
            <person name="Huntley M.A."/>
            <person name="Jaffe D.B."/>
            <person name="Jagadeeshan S."/>
            <person name="Jeck W.R."/>
            <person name="Johnson J."/>
            <person name="Jones C.D."/>
            <person name="Jordan W.C."/>
            <person name="Karpen G.H."/>
            <person name="Kataoka E."/>
            <person name="Keightley P.D."/>
            <person name="Kheradpour P."/>
            <person name="Kirkness E.F."/>
            <person name="Koerich L.B."/>
            <person name="Kristiansen K."/>
            <person name="Kudrna D."/>
            <person name="Kulathinal R.J."/>
            <person name="Kumar S."/>
            <person name="Kwok R."/>
            <person name="Lander E."/>
            <person name="Langley C.H."/>
            <person name="Lapoint R."/>
            <person name="Lazzaro B.P."/>
            <person name="Lee S.J."/>
            <person name="Levesque L."/>
            <person name="Li R."/>
            <person name="Lin C.F."/>
            <person name="Lin M.F."/>
            <person name="Lindblad-Toh K."/>
            <person name="Llopart A."/>
            <person name="Long M."/>
            <person name="Low L."/>
            <person name="Lozovsky E."/>
            <person name="Lu J."/>
            <person name="Luo M."/>
            <person name="Machado C.A."/>
            <person name="Makalowski W."/>
            <person name="Marzo M."/>
            <person name="Matsuda M."/>
            <person name="Matzkin L."/>
            <person name="McAllister B."/>
            <person name="McBride C.S."/>
            <person name="McKernan B."/>
            <person name="McKernan K."/>
            <person name="Mendez-Lago M."/>
            <person name="Minx P."/>
            <person name="Mollenhauer M.U."/>
            <person name="Montooth K."/>
            <person name="Mount S.M."/>
            <person name="Mu X."/>
            <person name="Myers E."/>
            <person name="Negre B."/>
            <person name="Newfeld S."/>
            <person name="Nielsen R."/>
            <person name="Noor M.A."/>
            <person name="O'Grady P."/>
            <person name="Pachter L."/>
            <person name="Papaceit M."/>
            <person name="Parisi M.J."/>
            <person name="Parisi M."/>
            <person name="Parts L."/>
            <person name="Pedersen J.S."/>
            <person name="Pesole G."/>
            <person name="Phillippy A.M."/>
            <person name="Ponting C.P."/>
            <person name="Pop M."/>
            <person name="Porcelli D."/>
            <person name="Powell J.R."/>
            <person name="Prohaska S."/>
            <person name="Pruitt K."/>
            <person name="Puig M."/>
            <person name="Quesneville H."/>
            <person name="Ram K.R."/>
            <person name="Rand D."/>
            <person name="Rasmussen M.D."/>
            <person name="Reed L.K."/>
            <person name="Reenan R."/>
            <person name="Reily A."/>
            <person name="Remington K.A."/>
            <person name="Rieger T.T."/>
            <person name="Ritchie M.G."/>
            <person name="Robin C."/>
            <person name="Rogers Y.H."/>
            <person name="Rohde C."/>
            <person name="Rozas J."/>
            <person name="Rubenfield M.J."/>
            <person name="Ruiz A."/>
            <person name="Russo S."/>
            <person name="Salzberg S.L."/>
            <person name="Sanchez-Gracia A."/>
            <person name="Saranga D.J."/>
            <person name="Sato H."/>
            <person name="Schaeffer S.W."/>
            <person name="Schatz M.C."/>
            <person name="Schlenke T."/>
            <person name="Schwartz R."/>
            <person name="Segarra C."/>
            <person name="Singh R.S."/>
            <person name="Sirot L."/>
            <person name="Sirota M."/>
            <person name="Sisneros N.B."/>
            <person name="Smith C.D."/>
            <person name="Smith T.F."/>
            <person name="Spieth J."/>
            <person name="Stage D.E."/>
            <person name="Stark A."/>
            <person name="Stephan W."/>
            <person name="Strausberg R.L."/>
            <person name="Strempel S."/>
            <person name="Sturgill D."/>
            <person name="Sutton G."/>
            <person name="Sutton G.G."/>
            <person name="Tao W."/>
            <person name="Teichmann S."/>
            <person name="Tobari Y.N."/>
            <person name="Tomimura Y."/>
            <person name="Tsolas J.M."/>
            <person name="Valente V.L."/>
            <person name="Venter E."/>
            <person name="Venter J.C."/>
            <person name="Vicario S."/>
            <person name="Vieira F.G."/>
            <person name="Vilella A.J."/>
            <person name="Villasante A."/>
            <person name="Walenz B."/>
            <person name="Wang J."/>
            <person name="Wasserman M."/>
            <person name="Watts T."/>
            <person name="Wilson D."/>
            <person name="Wilson R.K."/>
            <person name="Wing R.A."/>
            <person name="Wolfner M.F."/>
            <person name="Wong A."/>
            <person name="Wong G.K."/>
            <person name="Wu C.I."/>
            <person name="Wu G."/>
            <person name="Yamamoto D."/>
            <person name="Yang H.P."/>
            <person name="Yang S.P."/>
            <person name="Yorke J.A."/>
            <person name="Yoshida K."/>
            <person name="Zdobnov E."/>
            <person name="Zhang P."/>
            <person name="Zhang Y."/>
            <person name="Zimin A.V."/>
            <person name="Baldwin J."/>
            <person name="Abdouelleil A."/>
            <person name="Abdulkadir J."/>
            <person name="Abebe A."/>
            <person name="Abera B."/>
            <person name="Abreu J."/>
            <person name="Acer S.C."/>
            <person name="Aftuck L."/>
            <person name="Alexander A."/>
            <person name="An P."/>
            <person name="Anderson E."/>
            <person name="Anderson S."/>
            <person name="Arachi H."/>
            <person name="Azer M."/>
            <person name="Bachantsang P."/>
            <person name="Barry A."/>
            <person name="Bayul T."/>
            <person name="Berlin A."/>
            <person name="Bessette D."/>
            <person name="Bloom T."/>
            <person name="Blye J."/>
            <person name="Boguslavskiy L."/>
            <person name="Bonnet C."/>
            <person name="Boukhgalter B."/>
            <person name="Bourzgui I."/>
            <person name="Brown A."/>
            <person name="Cahill P."/>
            <person name="Channer S."/>
            <person name="Cheshatsang Y."/>
            <person name="Chuda L."/>
            <person name="Citroen M."/>
            <person name="Collymore A."/>
            <person name="Cooke P."/>
            <person name="Costello M."/>
            <person name="D'Aco K."/>
            <person name="Daza R."/>
            <person name="De Haan G."/>
            <person name="DeGray S."/>
            <person name="DeMaso C."/>
            <person name="Dhargay N."/>
            <person name="Dooley K."/>
            <person name="Dooley E."/>
            <person name="Doricent M."/>
            <person name="Dorje P."/>
            <person name="Dorjee K."/>
            <person name="Dupes A."/>
            <person name="Elong R."/>
            <person name="Falk J."/>
            <person name="Farina A."/>
            <person name="Faro S."/>
            <person name="Ferguson D."/>
            <person name="Fisher S."/>
            <person name="Foley C.D."/>
            <person name="Franke A."/>
            <person name="Friedrich D."/>
            <person name="Gadbois L."/>
            <person name="Gearin G."/>
            <person name="Gearin C.R."/>
            <person name="Giannoukos G."/>
            <person name="Goode T."/>
            <person name="Graham J."/>
            <person name="Grandbois E."/>
            <person name="Grewal S."/>
            <person name="Gyaltsen K."/>
            <person name="Hafez N."/>
            <person name="Hagos B."/>
            <person name="Hall J."/>
            <person name="Henson C."/>
            <person name="Hollinger A."/>
            <person name="Honan T."/>
            <person name="Huard M.D."/>
            <person name="Hughes L."/>
            <person name="Hurhula B."/>
            <person name="Husby M.E."/>
            <person name="Kamat A."/>
            <person name="Kanga B."/>
            <person name="Kashin S."/>
            <person name="Khazanovich D."/>
            <person name="Kisner P."/>
            <person name="Lance K."/>
            <person name="Lara M."/>
            <person name="Lee W."/>
            <person name="Lennon N."/>
            <person name="Letendre F."/>
            <person name="LeVine R."/>
            <person name="Lipovsky A."/>
            <person name="Liu X."/>
            <person name="Liu J."/>
            <person name="Liu S."/>
            <person name="Lokyitsang T."/>
            <person name="Lokyitsang Y."/>
            <person name="Lubonja R."/>
            <person name="Lui A."/>
            <person name="MacDonald P."/>
            <person name="Magnisalis V."/>
            <person name="Maru K."/>
            <person name="Matthews C."/>
            <person name="McCusker W."/>
            <person name="McDonough S."/>
            <person name="Mehta T."/>
            <person name="Meldrim J."/>
            <person name="Meneus L."/>
            <person name="Mihai O."/>
            <person name="Mihalev A."/>
            <person name="Mihova T."/>
            <person name="Mittelman R."/>
            <person name="Mlenga V."/>
            <person name="Montmayeur A."/>
            <person name="Mulrain L."/>
            <person name="Navidi A."/>
            <person name="Naylor J."/>
            <person name="Negash T."/>
            <person name="Nguyen T."/>
            <person name="Nguyen N."/>
            <person name="Nicol R."/>
            <person name="Norbu C."/>
            <person name="Norbu N."/>
            <person name="Novod N."/>
            <person name="O'Neill B."/>
            <person name="Osman S."/>
            <person name="Markiewicz E."/>
            <person name="Oyono O.L."/>
            <person name="Patti C."/>
            <person name="Phunkhang P."/>
            <person name="Pierre F."/>
            <person name="Priest M."/>
            <person name="Raghuraman S."/>
            <person name="Rege F."/>
            <person name="Reyes R."/>
            <person name="Rise C."/>
            <person name="Rogov P."/>
            <person name="Ross K."/>
            <person name="Ryan E."/>
            <person name="Settipalli S."/>
            <person name="Shea T."/>
            <person name="Sherpa N."/>
            <person name="Shi L."/>
            <person name="Shih D."/>
            <person name="Sparrow T."/>
            <person name="Spaulding J."/>
            <person name="Stalker J."/>
            <person name="Stange-Thomann N."/>
            <person name="Stavropoulos S."/>
            <person name="Stone C."/>
            <person name="Strader C."/>
            <person name="Tesfaye S."/>
            <person name="Thomson T."/>
            <person name="Thoulutsang Y."/>
            <person name="Thoulutsang D."/>
            <person name="Topham K."/>
            <person name="Topping I."/>
            <person name="Tsamla T."/>
            <person name="Vassiliev H."/>
            <person name="Vo A."/>
            <person name="Wangchuk T."/>
            <person name="Wangdi T."/>
            <person name="Weiand M."/>
            <person name="Wilkinson J."/>
            <person name="Wilson A."/>
            <person name="Yadav S."/>
            <person name="Young G."/>
            <person name="Yu Q."/>
            <person name="Zembek L."/>
            <person name="Zhong D."/>
            <person name="Zimmer A."/>
            <person name="Zwirko Z."/>
            <person name="Jaffe D.B."/>
            <person name="Alvarez P."/>
            <person name="Brockman W."/>
            <person name="Butler J."/>
            <person name="Chin C."/>
            <person name="Gnerre S."/>
            <person name="Grabherr M."/>
            <person name="Kleber M."/>
            <person name="Mauceli E."/>
            <person name="MacCallum I."/>
        </authorList>
    </citation>
    <scope>NUCLEOTIDE SEQUENCE [LARGE SCALE GENOMIC DNA]</scope>
    <source>
        <strain evidence="4">Tucson 15287-2541.00</strain>
    </source>
</reference>
<evidence type="ECO:0000313" key="4">
    <source>
        <dbReference type="Proteomes" id="UP000001070"/>
    </source>
</evidence>
<dbReference type="Proteomes" id="UP000001070">
    <property type="component" value="Unassembled WGS sequence"/>
</dbReference>
<name>B4JIB7_DROGR</name>
<dbReference type="AlphaFoldDB" id="B4JIB7"/>
<protein>
    <submittedName>
        <fullName evidence="3">GH19069</fullName>
    </submittedName>
</protein>
<gene>
    <name evidence="3" type="primary">Dgri\GH19069</name>
    <name evidence="3" type="ORF">Dgri_GH19069</name>
</gene>
<dbReference type="PhylomeDB" id="B4JIB7"/>
<evidence type="ECO:0000256" key="1">
    <source>
        <dbReference type="SAM" id="MobiDB-lite"/>
    </source>
</evidence>
<organism evidence="4">
    <name type="scientific">Drosophila grimshawi</name>
    <name type="common">Hawaiian fruit fly</name>
    <name type="synonym">Idiomyia grimshawi</name>
    <dbReference type="NCBI Taxonomy" id="7222"/>
    <lineage>
        <taxon>Eukaryota</taxon>
        <taxon>Metazoa</taxon>
        <taxon>Ecdysozoa</taxon>
        <taxon>Arthropoda</taxon>
        <taxon>Hexapoda</taxon>
        <taxon>Insecta</taxon>
        <taxon>Pterygota</taxon>
        <taxon>Neoptera</taxon>
        <taxon>Endopterygota</taxon>
        <taxon>Diptera</taxon>
        <taxon>Brachycera</taxon>
        <taxon>Muscomorpha</taxon>
        <taxon>Ephydroidea</taxon>
        <taxon>Drosophilidae</taxon>
        <taxon>Drosophila</taxon>
        <taxon>Hawaiian Drosophila</taxon>
    </lineage>
</organism>
<dbReference type="InParanoid" id="B4JIB7"/>
<feature type="chain" id="PRO_5002812297" evidence="2">
    <location>
        <begin position="23"/>
        <end position="294"/>
    </location>
</feature>
<keyword evidence="4" id="KW-1185">Reference proteome</keyword>
<feature type="region of interest" description="Disordered" evidence="1">
    <location>
        <begin position="274"/>
        <end position="294"/>
    </location>
</feature>
<dbReference type="eggNOG" id="ENOG502T9TS">
    <property type="taxonomic scope" value="Eukaryota"/>
</dbReference>
<evidence type="ECO:0000256" key="2">
    <source>
        <dbReference type="SAM" id="SignalP"/>
    </source>
</evidence>
<dbReference type="EMBL" id="CH916369">
    <property type="protein sequence ID" value="EDV92998.1"/>
    <property type="molecule type" value="Genomic_DNA"/>
</dbReference>
<keyword evidence="2" id="KW-0732">Signal</keyword>
<feature type="signal peptide" evidence="2">
    <location>
        <begin position="1"/>
        <end position="22"/>
    </location>
</feature>
<sequence length="294" mass="33306">MTIASWHWKRCVPFLLVDGICATTRHQLHVALFKREEKRMNWVQKQCAVLPWLEYERSATSVEPTTDSGKADTDELNFQDDLKLLTLAVLTVDEEETKSIMPIANFARTAKLVPNVSRIEEIRVQLEQLREQQQNGIVSSVSRAKQINLSRQDTFDINRNEPIQATSSCICLRSHPTSQRLMRAATISQLPIAKSQNICSYKGSTSTLLLTENKPSSLRLSKNLRSPQLPIINQIRNLLKNLQFPHPAQEKRRRSEGSFSYLVTVSPSADCTSCKVQPLPEKSKNPMALPKGTR</sequence>
<dbReference type="STRING" id="7222.B4JIB7"/>
<dbReference type="OMA" id="APARYCH"/>
<accession>B4JIB7</accession>
<dbReference type="OrthoDB" id="7871969at2759"/>
<evidence type="ECO:0000313" key="3">
    <source>
        <dbReference type="EMBL" id="EDV92998.1"/>
    </source>
</evidence>
<proteinExistence type="predicted"/>